<proteinExistence type="predicted"/>
<dbReference type="Proteomes" id="UP000029003">
    <property type="component" value="Unassembled WGS sequence"/>
</dbReference>
<gene>
    <name evidence="1" type="ORF">THER5_0443</name>
</gene>
<name>A0A087E3B8_9BIFI</name>
<accession>A0A087E3B8</accession>
<dbReference type="AlphaFoldDB" id="A0A087E3B8"/>
<evidence type="ECO:0000313" key="1">
    <source>
        <dbReference type="EMBL" id="KFJ02269.1"/>
    </source>
</evidence>
<sequence length="72" mass="8042">MRGAGCVRDDRGLPGAPHRSVPVRVIRVNQSYAGITVDDEKQITETFVFRQISTADNMNLLTYSYLLGLTRT</sequence>
<reference evidence="1 2" key="1">
    <citation type="submission" date="2014-03" db="EMBL/GenBank/DDBJ databases">
        <title>Genomics of Bifidobacteria.</title>
        <authorList>
            <person name="Ventura M."/>
            <person name="Milani C."/>
            <person name="Lugli G.A."/>
        </authorList>
    </citation>
    <scope>NUCLEOTIDE SEQUENCE [LARGE SCALE GENOMIC DNA]</scope>
    <source>
        <strain evidence="1 2">LMG 21395</strain>
    </source>
</reference>
<organism evidence="1 2">
    <name type="scientific">Bifidobacterium thermacidophilum subsp. thermacidophilum</name>
    <dbReference type="NCBI Taxonomy" id="79262"/>
    <lineage>
        <taxon>Bacteria</taxon>
        <taxon>Bacillati</taxon>
        <taxon>Actinomycetota</taxon>
        <taxon>Actinomycetes</taxon>
        <taxon>Bifidobacteriales</taxon>
        <taxon>Bifidobacteriaceae</taxon>
        <taxon>Bifidobacterium</taxon>
    </lineage>
</organism>
<protein>
    <submittedName>
        <fullName evidence="1">Uncharacterized protein</fullName>
    </submittedName>
</protein>
<evidence type="ECO:0000313" key="2">
    <source>
        <dbReference type="Proteomes" id="UP000029003"/>
    </source>
</evidence>
<comment type="caution">
    <text evidence="1">The sequence shown here is derived from an EMBL/GenBank/DDBJ whole genome shotgun (WGS) entry which is preliminary data.</text>
</comment>
<dbReference type="EMBL" id="JGZT01000007">
    <property type="protein sequence ID" value="KFJ02269.1"/>
    <property type="molecule type" value="Genomic_DNA"/>
</dbReference>